<gene>
    <name evidence="2" type="ORF">G1H19_11640</name>
</gene>
<keyword evidence="3" id="KW-1185">Reference proteome</keyword>
<comment type="caution">
    <text evidence="2">The sequence shown here is derived from an EMBL/GenBank/DDBJ whole genome shotgun (WGS) entry which is preliminary data.</text>
</comment>
<reference evidence="2 3" key="1">
    <citation type="submission" date="2020-02" db="EMBL/GenBank/DDBJ databases">
        <title>The whole genome sequence of CPCC 205119.</title>
        <authorList>
            <person name="Jiang Z."/>
        </authorList>
    </citation>
    <scope>NUCLEOTIDE SEQUENCE [LARGE SCALE GENOMIC DNA]</scope>
    <source>
        <strain evidence="2 3">CPCC 205119</strain>
    </source>
</reference>
<dbReference type="EMBL" id="JAAGWK010000015">
    <property type="protein sequence ID" value="NEL54654.1"/>
    <property type="molecule type" value="Genomic_DNA"/>
</dbReference>
<dbReference type="AlphaFoldDB" id="A0A7K3WE10"/>
<name>A0A7K3WE10_9ACTN</name>
<sequence>MSKRANRPEQAPPKAEVAEARSVGANYMEWPSAIRAREWVDADGTRWRPRSGGGTPPKKRLEHLLASPEVRVLHFYGPDAPTAVALPDREALWQRVRSYLREPVVRASDDYTDFRVAKFRDERRRSLLVIEESC</sequence>
<evidence type="ECO:0000256" key="1">
    <source>
        <dbReference type="SAM" id="MobiDB-lite"/>
    </source>
</evidence>
<feature type="region of interest" description="Disordered" evidence="1">
    <location>
        <begin position="1"/>
        <end position="22"/>
    </location>
</feature>
<protein>
    <submittedName>
        <fullName evidence="2">Uncharacterized protein</fullName>
    </submittedName>
</protein>
<accession>A0A7K3WE10</accession>
<evidence type="ECO:0000313" key="2">
    <source>
        <dbReference type="EMBL" id="NEL54654.1"/>
    </source>
</evidence>
<dbReference type="Proteomes" id="UP000470470">
    <property type="component" value="Unassembled WGS sequence"/>
</dbReference>
<evidence type="ECO:0000313" key="3">
    <source>
        <dbReference type="Proteomes" id="UP000470470"/>
    </source>
</evidence>
<organism evidence="2 3">
    <name type="scientific">Goekera deserti</name>
    <dbReference type="NCBI Taxonomy" id="2497753"/>
    <lineage>
        <taxon>Bacteria</taxon>
        <taxon>Bacillati</taxon>
        <taxon>Actinomycetota</taxon>
        <taxon>Actinomycetes</taxon>
        <taxon>Geodermatophilales</taxon>
        <taxon>Geodermatophilaceae</taxon>
        <taxon>Goekera</taxon>
    </lineage>
</organism>
<dbReference type="RefSeq" id="WP_152731067.1">
    <property type="nucleotide sequence ID" value="NZ_JAABOZ010000001.1"/>
</dbReference>
<proteinExistence type="predicted"/>